<dbReference type="InterPro" id="IPR001867">
    <property type="entry name" value="OmpR/PhoB-type_DNA-bd"/>
</dbReference>
<dbReference type="GO" id="GO:0000976">
    <property type="term" value="F:transcription cis-regulatory region binding"/>
    <property type="evidence" value="ECO:0007669"/>
    <property type="project" value="TreeGrafter"/>
</dbReference>
<dbReference type="GO" id="GO:0006355">
    <property type="term" value="P:regulation of DNA-templated transcription"/>
    <property type="evidence" value="ECO:0007669"/>
    <property type="project" value="InterPro"/>
</dbReference>
<dbReference type="PANTHER" id="PTHR48111:SF40">
    <property type="entry name" value="PHOSPHATE REGULON TRANSCRIPTIONAL REGULATORY PROTEIN PHOB"/>
    <property type="match status" value="1"/>
</dbReference>
<dbReference type="PANTHER" id="PTHR48111">
    <property type="entry name" value="REGULATOR OF RPOS"/>
    <property type="match status" value="1"/>
</dbReference>
<dbReference type="InterPro" id="IPR036388">
    <property type="entry name" value="WH-like_DNA-bd_sf"/>
</dbReference>
<dbReference type="AlphaFoldDB" id="A0A1G8HGX1"/>
<dbReference type="EMBL" id="FNCJ01000016">
    <property type="protein sequence ID" value="SDI05893.1"/>
    <property type="molecule type" value="Genomic_DNA"/>
</dbReference>
<sequence length="232" mass="26281">MKIAVLEDEPAQAEFICRALIAGGHECQAFSTGLGLRIELKKQTFDLLVLDWNVPDMSGEKILQWVRGSMPNRLPVLFVTSRGGDDDISSMLNQGADDYIVKPVAASVLLARVDSLLRRTYQTDSSVHQEIYGVYEFALTTQQVCMNGSSVRLTPKEYELALLFFRNMGRPLSRAYVFERVWKQTTQVSCRTMDAHISMIRAKLNLRPEHGYRLAPVYGYGYRLDLLRGEVP</sequence>
<dbReference type="PROSITE" id="PS51755">
    <property type="entry name" value="OMPR_PHOB"/>
    <property type="match status" value="1"/>
</dbReference>
<gene>
    <name evidence="8" type="ORF">SAMN05216466_116146</name>
</gene>
<dbReference type="CDD" id="cd17574">
    <property type="entry name" value="REC_OmpR"/>
    <property type="match status" value="1"/>
</dbReference>
<dbReference type="OrthoDB" id="9802426at2"/>
<dbReference type="Pfam" id="PF00072">
    <property type="entry name" value="Response_reg"/>
    <property type="match status" value="1"/>
</dbReference>
<organism evidence="8 9">
    <name type="scientific">Paraburkholderia phenazinium</name>
    <dbReference type="NCBI Taxonomy" id="60549"/>
    <lineage>
        <taxon>Bacteria</taxon>
        <taxon>Pseudomonadati</taxon>
        <taxon>Pseudomonadota</taxon>
        <taxon>Betaproteobacteria</taxon>
        <taxon>Burkholderiales</taxon>
        <taxon>Burkholderiaceae</taxon>
        <taxon>Paraburkholderia</taxon>
    </lineage>
</organism>
<evidence type="ECO:0000256" key="4">
    <source>
        <dbReference type="PROSITE-ProRule" id="PRU00169"/>
    </source>
</evidence>
<dbReference type="Proteomes" id="UP000199706">
    <property type="component" value="Unassembled WGS sequence"/>
</dbReference>
<feature type="DNA-binding region" description="OmpR/PhoB-type" evidence="5">
    <location>
        <begin position="125"/>
        <end position="226"/>
    </location>
</feature>
<evidence type="ECO:0000259" key="6">
    <source>
        <dbReference type="PROSITE" id="PS50110"/>
    </source>
</evidence>
<feature type="domain" description="Response regulatory" evidence="6">
    <location>
        <begin position="2"/>
        <end position="117"/>
    </location>
</feature>
<dbReference type="GO" id="GO:0005829">
    <property type="term" value="C:cytosol"/>
    <property type="evidence" value="ECO:0007669"/>
    <property type="project" value="TreeGrafter"/>
</dbReference>
<evidence type="ECO:0000313" key="9">
    <source>
        <dbReference type="Proteomes" id="UP000199706"/>
    </source>
</evidence>
<dbReference type="Gene3D" id="1.10.10.10">
    <property type="entry name" value="Winged helix-like DNA-binding domain superfamily/Winged helix DNA-binding domain"/>
    <property type="match status" value="1"/>
</dbReference>
<name>A0A1G8HGX1_9BURK</name>
<evidence type="ECO:0000313" key="8">
    <source>
        <dbReference type="EMBL" id="SDI05893.1"/>
    </source>
</evidence>
<feature type="modified residue" description="4-aspartylphosphate" evidence="4">
    <location>
        <position position="51"/>
    </location>
</feature>
<dbReference type="RefSeq" id="WP_090690052.1">
    <property type="nucleotide sequence ID" value="NZ_FNCJ01000016.1"/>
</dbReference>
<dbReference type="InterPro" id="IPR039420">
    <property type="entry name" value="WalR-like"/>
</dbReference>
<keyword evidence="2" id="KW-0902">Two-component regulatory system</keyword>
<dbReference type="SUPFAM" id="SSF52172">
    <property type="entry name" value="CheY-like"/>
    <property type="match status" value="1"/>
</dbReference>
<keyword evidence="3 5" id="KW-0238">DNA-binding</keyword>
<dbReference type="SUPFAM" id="SSF46894">
    <property type="entry name" value="C-terminal effector domain of the bipartite response regulators"/>
    <property type="match status" value="1"/>
</dbReference>
<evidence type="ECO:0000259" key="7">
    <source>
        <dbReference type="PROSITE" id="PS51755"/>
    </source>
</evidence>
<dbReference type="InterPro" id="IPR016032">
    <property type="entry name" value="Sig_transdc_resp-reg_C-effctor"/>
</dbReference>
<feature type="domain" description="OmpR/PhoB-type" evidence="7">
    <location>
        <begin position="125"/>
        <end position="226"/>
    </location>
</feature>
<evidence type="ECO:0000256" key="3">
    <source>
        <dbReference type="ARBA" id="ARBA00023125"/>
    </source>
</evidence>
<dbReference type="CDD" id="cd00383">
    <property type="entry name" value="trans_reg_C"/>
    <property type="match status" value="1"/>
</dbReference>
<proteinExistence type="predicted"/>
<accession>A0A1G8HGX1</accession>
<evidence type="ECO:0000256" key="1">
    <source>
        <dbReference type="ARBA" id="ARBA00022553"/>
    </source>
</evidence>
<protein>
    <submittedName>
        <fullName evidence="8">DNA-binding response regulator, OmpR family, contains REC and winged-helix (WHTH) domain</fullName>
    </submittedName>
</protein>
<dbReference type="Gene3D" id="3.40.50.2300">
    <property type="match status" value="1"/>
</dbReference>
<dbReference type="GO" id="GO:0000156">
    <property type="term" value="F:phosphorelay response regulator activity"/>
    <property type="evidence" value="ECO:0007669"/>
    <property type="project" value="TreeGrafter"/>
</dbReference>
<dbReference type="InterPro" id="IPR011006">
    <property type="entry name" value="CheY-like_superfamily"/>
</dbReference>
<reference evidence="8 9" key="1">
    <citation type="submission" date="2016-10" db="EMBL/GenBank/DDBJ databases">
        <authorList>
            <person name="de Groot N.N."/>
        </authorList>
    </citation>
    <scope>NUCLEOTIDE SEQUENCE [LARGE SCALE GENOMIC DNA]</scope>
    <source>
        <strain evidence="8 9">LMG 2247</strain>
    </source>
</reference>
<dbReference type="InterPro" id="IPR001789">
    <property type="entry name" value="Sig_transdc_resp-reg_receiver"/>
</dbReference>
<keyword evidence="1 4" id="KW-0597">Phosphoprotein</keyword>
<dbReference type="SMART" id="SM00862">
    <property type="entry name" value="Trans_reg_C"/>
    <property type="match status" value="1"/>
</dbReference>
<evidence type="ECO:0000256" key="2">
    <source>
        <dbReference type="ARBA" id="ARBA00023012"/>
    </source>
</evidence>
<dbReference type="Pfam" id="PF00486">
    <property type="entry name" value="Trans_reg_C"/>
    <property type="match status" value="1"/>
</dbReference>
<dbReference type="PROSITE" id="PS50110">
    <property type="entry name" value="RESPONSE_REGULATORY"/>
    <property type="match status" value="1"/>
</dbReference>
<dbReference type="SMART" id="SM00448">
    <property type="entry name" value="REC"/>
    <property type="match status" value="1"/>
</dbReference>
<evidence type="ECO:0000256" key="5">
    <source>
        <dbReference type="PROSITE-ProRule" id="PRU01091"/>
    </source>
</evidence>
<dbReference type="GO" id="GO:0032993">
    <property type="term" value="C:protein-DNA complex"/>
    <property type="evidence" value="ECO:0007669"/>
    <property type="project" value="TreeGrafter"/>
</dbReference>